<evidence type="ECO:0000313" key="18">
    <source>
        <dbReference type="EMBL" id="EXJ10620.1"/>
    </source>
</evidence>
<evidence type="ECO:0000256" key="5">
    <source>
        <dbReference type="ARBA" id="ARBA00022597"/>
    </source>
</evidence>
<dbReference type="Proteomes" id="UP000019464">
    <property type="component" value="Unassembled WGS sequence"/>
</dbReference>
<keyword evidence="12" id="KW-0564">Palmitate</keyword>
<dbReference type="Gene3D" id="3.30.1950.10">
    <property type="entry name" value="wza like domain"/>
    <property type="match status" value="1"/>
</dbReference>
<keyword evidence="8" id="KW-0625">Polysaccharide transport</keyword>
<dbReference type="GO" id="GO:0006811">
    <property type="term" value="P:monoatomic ion transport"/>
    <property type="evidence" value="ECO:0007669"/>
    <property type="project" value="UniProtKB-KW"/>
</dbReference>
<dbReference type="PATRIC" id="fig|1229521.3.peg.2481"/>
<comment type="caution">
    <text evidence="18">The sequence shown here is derived from an EMBL/GenBank/DDBJ whole genome shotgun (WGS) entry which is preliminary data.</text>
</comment>
<dbReference type="InterPro" id="IPR054765">
    <property type="entry name" value="SLBB_dom"/>
</dbReference>
<dbReference type="GO" id="GO:0046930">
    <property type="term" value="C:pore complex"/>
    <property type="evidence" value="ECO:0007669"/>
    <property type="project" value="UniProtKB-KW"/>
</dbReference>
<gene>
    <name evidence="18" type="primary">kpsD</name>
    <name evidence="18" type="ORF">D791_02451</name>
</gene>
<evidence type="ECO:0000256" key="10">
    <source>
        <dbReference type="ARBA" id="ARBA00023114"/>
    </source>
</evidence>
<keyword evidence="13" id="KW-0998">Cell outer membrane</keyword>
<organism evidence="18 19">
    <name type="scientific">Nitrincola nitratireducens</name>
    <dbReference type="NCBI Taxonomy" id="1229521"/>
    <lineage>
        <taxon>Bacteria</taxon>
        <taxon>Pseudomonadati</taxon>
        <taxon>Pseudomonadota</taxon>
        <taxon>Gammaproteobacteria</taxon>
        <taxon>Oceanospirillales</taxon>
        <taxon>Oceanospirillaceae</taxon>
        <taxon>Nitrincola</taxon>
    </lineage>
</organism>
<name>W9VJ71_9GAMM</name>
<proteinExistence type="inferred from homology"/>
<keyword evidence="3" id="KW-0813">Transport</keyword>
<dbReference type="Gene3D" id="3.10.560.10">
    <property type="entry name" value="Outer membrane lipoprotein wza domain like"/>
    <property type="match status" value="2"/>
</dbReference>
<dbReference type="InterPro" id="IPR049712">
    <property type="entry name" value="Poly_export"/>
</dbReference>
<evidence type="ECO:0000256" key="4">
    <source>
        <dbReference type="ARBA" id="ARBA00022452"/>
    </source>
</evidence>
<dbReference type="OrthoDB" id="9808948at2"/>
<evidence type="ECO:0000256" key="7">
    <source>
        <dbReference type="ARBA" id="ARBA00022729"/>
    </source>
</evidence>
<evidence type="ECO:0000256" key="15">
    <source>
        <dbReference type="SAM" id="SignalP"/>
    </source>
</evidence>
<keyword evidence="19" id="KW-1185">Reference proteome</keyword>
<dbReference type="Pfam" id="PF02563">
    <property type="entry name" value="Poly_export"/>
    <property type="match status" value="1"/>
</dbReference>
<accession>W9VJ71</accession>
<keyword evidence="14" id="KW-0449">Lipoprotein</keyword>
<evidence type="ECO:0000313" key="19">
    <source>
        <dbReference type="Proteomes" id="UP000019464"/>
    </source>
</evidence>
<dbReference type="GO" id="GO:0009279">
    <property type="term" value="C:cell outer membrane"/>
    <property type="evidence" value="ECO:0007669"/>
    <property type="project" value="UniProtKB-SubCell"/>
</dbReference>
<evidence type="ECO:0000256" key="14">
    <source>
        <dbReference type="ARBA" id="ARBA00023288"/>
    </source>
</evidence>
<evidence type="ECO:0000256" key="13">
    <source>
        <dbReference type="ARBA" id="ARBA00023237"/>
    </source>
</evidence>
<dbReference type="STRING" id="1229521.D791_02451"/>
<keyword evidence="9" id="KW-0406">Ion transport</keyword>
<sequence length="562" mass="61399">MLRKTFQRVVLISSVLMSAWAGAQSLTDSGILPSGDRAIAVPERVEEQTRSQWNTGTYGPIPPSTITGEIRPFGSHLFTGGFSGLRSDGLNDDYVIAPGDQVTLRVWGAIELERVLPVDAQGNIFIPSIGPISVKGLSNSQLNGRVKSAILSVYPENVNVYTNLQGVQPVAVFVAGYVTHPGRYAGTPNDSLLYFLDQAGGIDDQLGSYRRVKVLRQNKVIAEADLYDFLIEGKLVRPQFKDGDTILIEERGPSVTVTGDVQREYHYELNPSDLSGEALLRLARLKSGVSHVLLRGGRTQGPISVYYDISEFPQQRLQSGDELLFSADQRDETIVVQLEGSFYGPSRYALPKDARLHELLSAVAVPQTLTDVNSVSLRRVSVAERQKQSLLDSLNRLEATYLGASSSTAQEAQIRVTESELISRFVQKASQVEPTGRLVVARNDQISDIRLQDGDIITLPEYSDAVLISGEVRVPQSVVFTPGLTAYEYIEGAGGFTQHADMNQVLVIRQNGEVVEARNIVLRAGDEILVLPKVPVKNLQLASVISQIVFNMAAVAKVVLDL</sequence>
<dbReference type="PANTHER" id="PTHR33619">
    <property type="entry name" value="POLYSACCHARIDE EXPORT PROTEIN GFCE-RELATED"/>
    <property type="match status" value="1"/>
</dbReference>
<keyword evidence="6" id="KW-0812">Transmembrane</keyword>
<dbReference type="RefSeq" id="WP_051514449.1">
    <property type="nucleotide sequence ID" value="NZ_AONB01000012.1"/>
</dbReference>
<evidence type="ECO:0000256" key="1">
    <source>
        <dbReference type="ARBA" id="ARBA00004571"/>
    </source>
</evidence>
<keyword evidence="10" id="KW-0626">Porin</keyword>
<keyword evidence="7 15" id="KW-0732">Signal</keyword>
<dbReference type="PANTHER" id="PTHR33619:SF3">
    <property type="entry name" value="POLYSACCHARIDE EXPORT PROTEIN GFCE-RELATED"/>
    <property type="match status" value="1"/>
</dbReference>
<dbReference type="GO" id="GO:0015159">
    <property type="term" value="F:polysaccharide transmembrane transporter activity"/>
    <property type="evidence" value="ECO:0007669"/>
    <property type="project" value="InterPro"/>
</dbReference>
<evidence type="ECO:0000256" key="6">
    <source>
        <dbReference type="ARBA" id="ARBA00022692"/>
    </source>
</evidence>
<comment type="similarity">
    <text evidence="2">Belongs to the BexD/CtrA/VexA family.</text>
</comment>
<evidence type="ECO:0000259" key="17">
    <source>
        <dbReference type="Pfam" id="PF22461"/>
    </source>
</evidence>
<dbReference type="EMBL" id="AONB01000012">
    <property type="protein sequence ID" value="EXJ10620.1"/>
    <property type="molecule type" value="Genomic_DNA"/>
</dbReference>
<evidence type="ECO:0000256" key="3">
    <source>
        <dbReference type="ARBA" id="ARBA00022448"/>
    </source>
</evidence>
<keyword evidence="4" id="KW-1134">Transmembrane beta strand</keyword>
<dbReference type="InterPro" id="IPR003715">
    <property type="entry name" value="Poly_export_N"/>
</dbReference>
<reference evidence="18 19" key="2">
    <citation type="journal article" date="2015" name="Syst. Appl. Microbiol.">
        <title>Nitrincola nitratireducens sp. nov. isolated from a haloalkaline crater lake.</title>
        <authorList>
            <person name="Singh A."/>
            <person name="Vaidya B."/>
            <person name="Tanuku N.R."/>
            <person name="Pinnaka A.K."/>
        </authorList>
    </citation>
    <scope>NUCLEOTIDE SEQUENCE [LARGE SCALE GENOMIC DNA]</scope>
    <source>
        <strain evidence="18 19">AK23</strain>
    </source>
</reference>
<evidence type="ECO:0000259" key="16">
    <source>
        <dbReference type="Pfam" id="PF02563"/>
    </source>
</evidence>
<dbReference type="Pfam" id="PF22461">
    <property type="entry name" value="SLBB_2"/>
    <property type="match status" value="1"/>
</dbReference>
<evidence type="ECO:0000256" key="11">
    <source>
        <dbReference type="ARBA" id="ARBA00023136"/>
    </source>
</evidence>
<evidence type="ECO:0000256" key="8">
    <source>
        <dbReference type="ARBA" id="ARBA00023047"/>
    </source>
</evidence>
<feature type="domain" description="SLBB" evidence="17">
    <location>
        <begin position="466"/>
        <end position="517"/>
    </location>
</feature>
<dbReference type="AlphaFoldDB" id="W9VJ71"/>
<reference evidence="19" key="1">
    <citation type="submission" date="2012-11" db="EMBL/GenBank/DDBJ databases">
        <authorList>
            <person name="Singh A."/>
            <person name="Pinnaka A.K."/>
            <person name="Vaidya B."/>
        </authorList>
    </citation>
    <scope>NUCLEOTIDE SEQUENCE [LARGE SCALE GENOMIC DNA]</scope>
    <source>
        <strain evidence="19">AK23</strain>
    </source>
</reference>
<evidence type="ECO:0000256" key="12">
    <source>
        <dbReference type="ARBA" id="ARBA00023139"/>
    </source>
</evidence>
<feature type="domain" description="Polysaccharide export protein N-terminal" evidence="16">
    <location>
        <begin position="91"/>
        <end position="164"/>
    </location>
</feature>
<evidence type="ECO:0000256" key="2">
    <source>
        <dbReference type="ARBA" id="ARBA00009450"/>
    </source>
</evidence>
<comment type="subcellular location">
    <subcellularLocation>
        <location evidence="1">Cell outer membrane</location>
        <topology evidence="1">Multi-pass membrane protein</topology>
    </subcellularLocation>
</comment>
<keyword evidence="11" id="KW-0472">Membrane</keyword>
<keyword evidence="5" id="KW-0762">Sugar transport</keyword>
<protein>
    <submittedName>
        <fullName evidence="18">Polysialic acid transport protein kpsD</fullName>
    </submittedName>
</protein>
<feature type="signal peptide" evidence="15">
    <location>
        <begin position="1"/>
        <end position="23"/>
    </location>
</feature>
<evidence type="ECO:0000256" key="9">
    <source>
        <dbReference type="ARBA" id="ARBA00023065"/>
    </source>
</evidence>
<dbReference type="GO" id="GO:0015288">
    <property type="term" value="F:porin activity"/>
    <property type="evidence" value="ECO:0007669"/>
    <property type="project" value="UniProtKB-KW"/>
</dbReference>
<feature type="chain" id="PRO_5004934040" evidence="15">
    <location>
        <begin position="24"/>
        <end position="562"/>
    </location>
</feature>